<evidence type="ECO:0000256" key="5">
    <source>
        <dbReference type="ARBA" id="ARBA00023136"/>
    </source>
</evidence>
<keyword evidence="8" id="KW-1185">Reference proteome</keyword>
<evidence type="ECO:0000256" key="2">
    <source>
        <dbReference type="ARBA" id="ARBA00010199"/>
    </source>
</evidence>
<comment type="similarity">
    <text evidence="2">Belongs to the multi antimicrobial extrusion (MATE) (TC 2.A.66.1) family.</text>
</comment>
<reference evidence="7 8" key="1">
    <citation type="submission" date="2020-07" db="EMBL/GenBank/DDBJ databases">
        <title>Endozoicomonas sp. nov., isolated from sediment.</title>
        <authorList>
            <person name="Gu T."/>
        </authorList>
    </citation>
    <scope>NUCLEOTIDE SEQUENCE [LARGE SCALE GENOMIC DNA]</scope>
    <source>
        <strain evidence="7 8">SM1973</strain>
    </source>
</reference>
<dbReference type="Pfam" id="PF01554">
    <property type="entry name" value="MatE"/>
    <property type="match status" value="2"/>
</dbReference>
<evidence type="ECO:0000256" key="6">
    <source>
        <dbReference type="SAM" id="Phobius"/>
    </source>
</evidence>
<dbReference type="RefSeq" id="WP_180566572.1">
    <property type="nucleotide sequence ID" value="NZ_JACCKB010000001.1"/>
</dbReference>
<evidence type="ECO:0000313" key="7">
    <source>
        <dbReference type="EMBL" id="NYZ64544.1"/>
    </source>
</evidence>
<feature type="transmembrane region" description="Helical" evidence="6">
    <location>
        <begin position="348"/>
        <end position="365"/>
    </location>
</feature>
<keyword evidence="4 6" id="KW-1133">Transmembrane helix</keyword>
<dbReference type="AlphaFoldDB" id="A0A853I2V9"/>
<evidence type="ECO:0000313" key="8">
    <source>
        <dbReference type="Proteomes" id="UP000569732"/>
    </source>
</evidence>
<feature type="transmembrane region" description="Helical" evidence="6">
    <location>
        <begin position="85"/>
        <end position="111"/>
    </location>
</feature>
<feature type="transmembrane region" description="Helical" evidence="6">
    <location>
        <begin position="403"/>
        <end position="427"/>
    </location>
</feature>
<dbReference type="GO" id="GO:0042910">
    <property type="term" value="F:xenobiotic transmembrane transporter activity"/>
    <property type="evidence" value="ECO:0007669"/>
    <property type="project" value="InterPro"/>
</dbReference>
<dbReference type="CDD" id="cd13136">
    <property type="entry name" value="MATE_DinF_like"/>
    <property type="match status" value="1"/>
</dbReference>
<evidence type="ECO:0000256" key="3">
    <source>
        <dbReference type="ARBA" id="ARBA00022692"/>
    </source>
</evidence>
<gene>
    <name evidence="7" type="ORF">H0A36_00900</name>
</gene>
<organism evidence="7 8">
    <name type="scientific">Spartinivicinus marinus</name>
    <dbReference type="NCBI Taxonomy" id="2994442"/>
    <lineage>
        <taxon>Bacteria</taxon>
        <taxon>Pseudomonadati</taxon>
        <taxon>Pseudomonadota</taxon>
        <taxon>Gammaproteobacteria</taxon>
        <taxon>Oceanospirillales</taxon>
        <taxon>Zooshikellaceae</taxon>
        <taxon>Spartinivicinus</taxon>
    </lineage>
</organism>
<dbReference type="NCBIfam" id="TIGR00797">
    <property type="entry name" value="matE"/>
    <property type="match status" value="1"/>
</dbReference>
<dbReference type="InterPro" id="IPR002528">
    <property type="entry name" value="MATE_fam"/>
</dbReference>
<dbReference type="GO" id="GO:0005886">
    <property type="term" value="C:plasma membrane"/>
    <property type="evidence" value="ECO:0007669"/>
    <property type="project" value="TreeGrafter"/>
</dbReference>
<feature type="transmembrane region" description="Helical" evidence="6">
    <location>
        <begin position="377"/>
        <end position="397"/>
    </location>
</feature>
<feature type="transmembrane region" description="Helical" evidence="6">
    <location>
        <begin position="159"/>
        <end position="180"/>
    </location>
</feature>
<accession>A0A853I2V9</accession>
<feature type="transmembrane region" description="Helical" evidence="6">
    <location>
        <begin position="304"/>
        <end position="328"/>
    </location>
</feature>
<evidence type="ECO:0000256" key="1">
    <source>
        <dbReference type="ARBA" id="ARBA00004141"/>
    </source>
</evidence>
<dbReference type="InterPro" id="IPR044644">
    <property type="entry name" value="DinF-like"/>
</dbReference>
<comment type="subcellular location">
    <subcellularLocation>
        <location evidence="1">Membrane</location>
        <topology evidence="1">Multi-pass membrane protein</topology>
    </subcellularLocation>
</comment>
<dbReference type="EMBL" id="JACCKB010000001">
    <property type="protein sequence ID" value="NYZ64544.1"/>
    <property type="molecule type" value="Genomic_DNA"/>
</dbReference>
<evidence type="ECO:0000256" key="4">
    <source>
        <dbReference type="ARBA" id="ARBA00022989"/>
    </source>
</evidence>
<sequence>MSNIHVSVWAIAWPMMLANITTPLLGLVDAAVLGHLPEAYYLGAVAIGSAIFSFIFWSFGFLRMGTTGVVAQAFGESNYTAIHRYFCQSIIIALVVGTVVIACQSIILLLGELFFAPPAQVLGELNIYYEIRVWSAPAVLINFTMIGWLIGVQRTRIPLLLMVIAHSTNIVLDILLVMVFKLNTAGVAFATVTADYLTLIIGLICCNSILRKLGQPLFASINLRGIKQLILINKDLFFRSLCLLLCFAFFTAQGSRQGEQILAANALLINFLLIISNGLDGFAHAAEALVGKAIGEKNLDYLRLAIKSTGIWSVVGSICFMLLFWLFGKQIIFSLTDIESVRELALTYLPWLIWLPLVTVWSYWLDGVFIGTVRTDLMMYTVLGSSLFIYLPVWWFTRQLDNTGLWLAFFSFLTARSLLAILVFYYMNKKQVWIRPY</sequence>
<feature type="transmembrane region" description="Helical" evidence="6">
    <location>
        <begin position="131"/>
        <end position="152"/>
    </location>
</feature>
<proteinExistence type="inferred from homology"/>
<feature type="transmembrane region" description="Helical" evidence="6">
    <location>
        <begin position="186"/>
        <end position="210"/>
    </location>
</feature>
<keyword evidence="5 6" id="KW-0472">Membrane</keyword>
<dbReference type="PANTHER" id="PTHR42893">
    <property type="entry name" value="PROTEIN DETOXIFICATION 44, CHLOROPLASTIC-RELATED"/>
    <property type="match status" value="1"/>
</dbReference>
<dbReference type="GO" id="GO:0015297">
    <property type="term" value="F:antiporter activity"/>
    <property type="evidence" value="ECO:0007669"/>
    <property type="project" value="InterPro"/>
</dbReference>
<keyword evidence="3 6" id="KW-0812">Transmembrane</keyword>
<dbReference type="PANTHER" id="PTHR42893:SF46">
    <property type="entry name" value="PROTEIN DETOXIFICATION 44, CHLOROPLASTIC"/>
    <property type="match status" value="1"/>
</dbReference>
<protein>
    <submittedName>
        <fullName evidence="7">MATE family efflux transporter</fullName>
    </submittedName>
</protein>
<dbReference type="Proteomes" id="UP000569732">
    <property type="component" value="Unassembled WGS sequence"/>
</dbReference>
<comment type="caution">
    <text evidence="7">The sequence shown here is derived from an EMBL/GenBank/DDBJ whole genome shotgun (WGS) entry which is preliminary data.</text>
</comment>
<feature type="transmembrane region" description="Helical" evidence="6">
    <location>
        <begin position="40"/>
        <end position="64"/>
    </location>
</feature>
<feature type="transmembrane region" description="Helical" evidence="6">
    <location>
        <begin position="236"/>
        <end position="255"/>
    </location>
</feature>
<name>A0A853I2V9_9GAMM</name>
<feature type="transmembrane region" description="Helical" evidence="6">
    <location>
        <begin position="261"/>
        <end position="283"/>
    </location>
</feature>